<dbReference type="EMBL" id="JAUYVU010000001">
    <property type="protein sequence ID" value="MDP2540061.1"/>
    <property type="molecule type" value="Genomic_DNA"/>
</dbReference>
<evidence type="ECO:0008006" key="5">
    <source>
        <dbReference type="Google" id="ProtNLM"/>
    </source>
</evidence>
<reference evidence="2 3" key="1">
    <citation type="journal article" date="2016" name="Nat. Commun.">
        <title>Microbial interactions lead to rapid micro-scale successions on model marine particles.</title>
        <authorList>
            <person name="Datta M.S."/>
            <person name="Sliwerska E."/>
            <person name="Gore J."/>
            <person name="Polz M.F."/>
            <person name="Cordero O.X."/>
        </authorList>
    </citation>
    <scope>NUCLEOTIDE SEQUENCE [LARGE SCALE GENOMIC DNA]</scope>
    <source>
        <strain evidence="2 3">4G03</strain>
    </source>
</reference>
<dbReference type="Proteomes" id="UP000222163">
    <property type="component" value="Unassembled WGS sequence"/>
</dbReference>
<dbReference type="Proteomes" id="UP001242342">
    <property type="component" value="Unassembled WGS sequence"/>
</dbReference>
<dbReference type="RefSeq" id="WP_099214921.1">
    <property type="nucleotide sequence ID" value="NZ_JAUYVU010000001.1"/>
</dbReference>
<keyword evidence="4" id="KW-1185">Reference proteome</keyword>
<proteinExistence type="predicted"/>
<dbReference type="EMBL" id="PDUU01000004">
    <property type="protein sequence ID" value="PHN98016.1"/>
    <property type="molecule type" value="Genomic_DNA"/>
</dbReference>
<gene>
    <name evidence="2" type="ORF">CSC81_06315</name>
    <name evidence="1" type="ORF">Q8W23_01095</name>
</gene>
<evidence type="ECO:0000313" key="1">
    <source>
        <dbReference type="EMBL" id="MDP2540061.1"/>
    </source>
</evidence>
<sequence>MLKNISSLGTTLNKKEQKNINGGFGGGTMQCSSNSDCDILNSYPGMENERFFCFWGYCQIS</sequence>
<evidence type="ECO:0000313" key="4">
    <source>
        <dbReference type="Proteomes" id="UP001242342"/>
    </source>
</evidence>
<reference evidence="2" key="2">
    <citation type="submission" date="2017-10" db="EMBL/GenBank/DDBJ databases">
        <authorList>
            <person name="Enke T.N."/>
            <person name="Cordero O.X."/>
        </authorList>
    </citation>
    <scope>NUCLEOTIDE SEQUENCE</scope>
    <source>
        <strain evidence="2">4G03</strain>
    </source>
</reference>
<comment type="caution">
    <text evidence="2">The sequence shown here is derived from an EMBL/GenBank/DDBJ whole genome shotgun (WGS) entry which is preliminary data.</text>
</comment>
<reference evidence="1 4" key="3">
    <citation type="submission" date="2023-07" db="EMBL/GenBank/DDBJ databases">
        <title>Genome content predicts the carbon catabolic preferences of heterotrophic bacteria.</title>
        <authorList>
            <person name="Gralka M."/>
        </authorList>
    </citation>
    <scope>NUCLEOTIDE SEQUENCE [LARGE SCALE GENOMIC DNA]</scope>
    <source>
        <strain evidence="1 4">4G03</strain>
    </source>
</reference>
<protein>
    <recommendedName>
        <fullName evidence="5">Bacteriocin</fullName>
    </recommendedName>
</protein>
<dbReference type="AlphaFoldDB" id="A0A2G1BVH5"/>
<name>A0A2G1BVH5_9FLAO</name>
<evidence type="ECO:0000313" key="2">
    <source>
        <dbReference type="EMBL" id="PHN98016.1"/>
    </source>
</evidence>
<evidence type="ECO:0000313" key="3">
    <source>
        <dbReference type="Proteomes" id="UP000222163"/>
    </source>
</evidence>
<organism evidence="2 3">
    <name type="scientific">Tenacibaculum discolor</name>
    <dbReference type="NCBI Taxonomy" id="361581"/>
    <lineage>
        <taxon>Bacteria</taxon>
        <taxon>Pseudomonadati</taxon>
        <taxon>Bacteroidota</taxon>
        <taxon>Flavobacteriia</taxon>
        <taxon>Flavobacteriales</taxon>
        <taxon>Flavobacteriaceae</taxon>
        <taxon>Tenacibaculum</taxon>
    </lineage>
</organism>
<accession>A0A2G1BVH5</accession>